<organism evidence="2">
    <name type="scientific">viral metagenome</name>
    <dbReference type="NCBI Taxonomy" id="1070528"/>
    <lineage>
        <taxon>unclassified sequences</taxon>
        <taxon>metagenomes</taxon>
        <taxon>organismal metagenomes</taxon>
    </lineage>
</organism>
<protein>
    <recommendedName>
        <fullName evidence="1">TET-Associated Glycosyltransferase domain-containing protein</fullName>
    </recommendedName>
</protein>
<evidence type="ECO:0000259" key="1">
    <source>
        <dbReference type="Pfam" id="PF20691"/>
    </source>
</evidence>
<accession>A0A6M3JYN8</accession>
<proteinExistence type="predicted"/>
<dbReference type="EMBL" id="MT142080">
    <property type="protein sequence ID" value="QJA74182.1"/>
    <property type="molecule type" value="Genomic_DNA"/>
</dbReference>
<reference evidence="2" key="1">
    <citation type="submission" date="2020-03" db="EMBL/GenBank/DDBJ databases">
        <title>The deep terrestrial virosphere.</title>
        <authorList>
            <person name="Holmfeldt K."/>
            <person name="Nilsson E."/>
            <person name="Simone D."/>
            <person name="Lopez-Fernandez M."/>
            <person name="Wu X."/>
            <person name="de Brujin I."/>
            <person name="Lundin D."/>
            <person name="Andersson A."/>
            <person name="Bertilsson S."/>
            <person name="Dopson M."/>
        </authorList>
    </citation>
    <scope>NUCLEOTIDE SEQUENCE</scope>
    <source>
        <strain evidence="2">MM415A02080</strain>
    </source>
</reference>
<dbReference type="Pfam" id="PF20691">
    <property type="entry name" value="TAGT"/>
    <property type="match status" value="1"/>
</dbReference>
<dbReference type="InterPro" id="IPR049100">
    <property type="entry name" value="TAGT"/>
</dbReference>
<dbReference type="AlphaFoldDB" id="A0A6M3JYN8"/>
<feature type="domain" description="TET-Associated Glycosyltransferase" evidence="1">
    <location>
        <begin position="97"/>
        <end position="295"/>
    </location>
</feature>
<evidence type="ECO:0000313" key="2">
    <source>
        <dbReference type="EMBL" id="QJA74182.1"/>
    </source>
</evidence>
<sequence length="374" mass="44197">MGRDDLIDVGFRLAEPYSPDWEREWWGMPEFIQEDLSPFRTIEVRFPDRASMEDFSSLVGQNVGENTRSIWFPNQELKRCTVDYEWRVEGEPINPIYPIYIISKGRWESRMTSRALEEMGVPYNIVIEPQEYDQYASVIDPKKILVLPFSNLGKGSIPARNWVWEHAISLGVERHWILDDNIQRFWRTNRNRRHPVKSGVVFRAVEDFVDRYVNVAIAGHQYFMFAPSRQAYPPFFLNTRVYSCILIKNLPYRRWRGRYNEDTDLSLRALKAGWCTVLFYAFQAHKTPTMRMKGGNTDELYKQDKAFDGRLEMARSLVEQHPDIVKVVWKWGRYQHSVDYRRFRSNQLKRKSSLVEEGINEYGLALVPRSGDDS</sequence>
<name>A0A6M3JYN8_9ZZZZ</name>
<gene>
    <name evidence="2" type="ORF">MM415A02080_0004</name>
</gene>